<organism evidence="11 12">
    <name type="scientific">Orchesella dallaii</name>
    <dbReference type="NCBI Taxonomy" id="48710"/>
    <lineage>
        <taxon>Eukaryota</taxon>
        <taxon>Metazoa</taxon>
        <taxon>Ecdysozoa</taxon>
        <taxon>Arthropoda</taxon>
        <taxon>Hexapoda</taxon>
        <taxon>Collembola</taxon>
        <taxon>Entomobryomorpha</taxon>
        <taxon>Entomobryoidea</taxon>
        <taxon>Orchesellidae</taxon>
        <taxon>Orchesellinae</taxon>
        <taxon>Orchesella</taxon>
    </lineage>
</organism>
<evidence type="ECO:0000256" key="7">
    <source>
        <dbReference type="ARBA" id="ARBA00023177"/>
    </source>
</evidence>
<dbReference type="SUPFAM" id="SSF111352">
    <property type="entry name" value="Ammonium transporter"/>
    <property type="match status" value="1"/>
</dbReference>
<feature type="compositionally biased region" description="Basic and acidic residues" evidence="9">
    <location>
        <begin position="470"/>
        <end position="486"/>
    </location>
</feature>
<feature type="transmembrane region" description="Helical" evidence="8">
    <location>
        <begin position="220"/>
        <end position="238"/>
    </location>
</feature>
<evidence type="ECO:0000256" key="3">
    <source>
        <dbReference type="ARBA" id="ARBA00022448"/>
    </source>
</evidence>
<feature type="transmembrane region" description="Helical" evidence="8">
    <location>
        <begin position="280"/>
        <end position="296"/>
    </location>
</feature>
<keyword evidence="4 8" id="KW-0812">Transmembrane</keyword>
<gene>
    <name evidence="11" type="ORF">ODALV1_LOCUS13930</name>
</gene>
<feature type="transmembrane region" description="Helical" evidence="8">
    <location>
        <begin position="65"/>
        <end position="83"/>
    </location>
</feature>
<comment type="caution">
    <text evidence="11">The sequence shown here is derived from an EMBL/GenBank/DDBJ whole genome shotgun (WGS) entry which is preliminary data.</text>
</comment>
<evidence type="ECO:0000256" key="4">
    <source>
        <dbReference type="ARBA" id="ARBA00022692"/>
    </source>
</evidence>
<reference evidence="11 12" key="1">
    <citation type="submission" date="2024-08" db="EMBL/GenBank/DDBJ databases">
        <authorList>
            <person name="Cucini C."/>
            <person name="Frati F."/>
        </authorList>
    </citation>
    <scope>NUCLEOTIDE SEQUENCE [LARGE SCALE GENOMIC DNA]</scope>
</reference>
<keyword evidence="5 8" id="KW-1133">Transmembrane helix</keyword>
<evidence type="ECO:0000256" key="8">
    <source>
        <dbReference type="RuleBase" id="RU362002"/>
    </source>
</evidence>
<evidence type="ECO:0000313" key="11">
    <source>
        <dbReference type="EMBL" id="CAL8110046.1"/>
    </source>
</evidence>
<keyword evidence="6 8" id="KW-0472">Membrane</keyword>
<feature type="transmembrane region" description="Helical" evidence="8">
    <location>
        <begin position="149"/>
        <end position="172"/>
    </location>
</feature>
<keyword evidence="3 8" id="KW-0813">Transport</keyword>
<dbReference type="NCBIfam" id="TIGR00836">
    <property type="entry name" value="amt"/>
    <property type="match status" value="1"/>
</dbReference>
<feature type="region of interest" description="Disordered" evidence="9">
    <location>
        <begin position="461"/>
        <end position="486"/>
    </location>
</feature>
<evidence type="ECO:0000259" key="10">
    <source>
        <dbReference type="Pfam" id="PF00909"/>
    </source>
</evidence>
<feature type="transmembrane region" description="Helical" evidence="8">
    <location>
        <begin position="382"/>
        <end position="405"/>
    </location>
</feature>
<comment type="subcellular location">
    <subcellularLocation>
        <location evidence="8">Cell membrane</location>
        <topology evidence="8">Multi-pass membrane protein</topology>
    </subcellularLocation>
    <subcellularLocation>
        <location evidence="1">Membrane</location>
        <topology evidence="1">Multi-pass membrane protein</topology>
    </subcellularLocation>
</comment>
<evidence type="ECO:0000256" key="1">
    <source>
        <dbReference type="ARBA" id="ARBA00004141"/>
    </source>
</evidence>
<dbReference type="InterPro" id="IPR001905">
    <property type="entry name" value="Ammonium_transpt"/>
</dbReference>
<accession>A0ABP1QPW7</accession>
<feature type="transmembrane region" description="Helical" evidence="8">
    <location>
        <begin position="31"/>
        <end position="53"/>
    </location>
</feature>
<dbReference type="Proteomes" id="UP001642540">
    <property type="component" value="Unassembled WGS sequence"/>
</dbReference>
<protein>
    <recommendedName>
        <fullName evidence="8">Ammonium transporter</fullName>
    </recommendedName>
</protein>
<evidence type="ECO:0000256" key="5">
    <source>
        <dbReference type="ARBA" id="ARBA00022989"/>
    </source>
</evidence>
<name>A0ABP1QPW7_9HEXA</name>
<dbReference type="InterPro" id="IPR024041">
    <property type="entry name" value="NH4_transpt_AmtB-like_dom"/>
</dbReference>
<keyword evidence="12" id="KW-1185">Reference proteome</keyword>
<dbReference type="InterPro" id="IPR029020">
    <property type="entry name" value="Ammonium/urea_transptr"/>
</dbReference>
<dbReference type="EMBL" id="CAXLJM020000043">
    <property type="protein sequence ID" value="CAL8110046.1"/>
    <property type="molecule type" value="Genomic_DNA"/>
</dbReference>
<comment type="similarity">
    <text evidence="2 8">Belongs to the ammonia transporter channel (TC 1.A.11.2) family.</text>
</comment>
<feature type="transmembrane region" description="Helical" evidence="8">
    <location>
        <begin position="192"/>
        <end position="208"/>
    </location>
</feature>
<evidence type="ECO:0000313" key="12">
    <source>
        <dbReference type="Proteomes" id="UP001642540"/>
    </source>
</evidence>
<dbReference type="PANTHER" id="PTHR43029">
    <property type="entry name" value="AMMONIUM TRANSPORTER MEP2"/>
    <property type="match status" value="1"/>
</dbReference>
<feature type="transmembrane region" description="Helical" evidence="8">
    <location>
        <begin position="302"/>
        <end position="322"/>
    </location>
</feature>
<sequence length="486" mass="53010">MDASGRAALLFGGDNHTSSALPPSKEYDPGVVTWLLMTTALTWIMVPGVGFFYNGMARSKSSLNLLMLCLWSCAVVSIQWYLIGFTLCLSDTGNFMIGNVDHLFLRNVDDMPSFTNEKVPQLLASIWYCLFAVITPTIILGGVAERTRFIPTVIFIFFWTTLVFDFLTYWTWNRNGWSFKIGALDFGGGTPVHISTGAAALAFAYMVGKRTDTTERPPHNMTHVYIGTSFIWCGWLIANAGSGLYPNLRAVTVMITTNLAASAGAITWSILDYYRHGRKWSALGFCAGAICGLVSITPASGYVTPSSSLVFGIVGALICNYAQCSKKFLKADDTFDVFSCHGIGGIVGNILTGIFAQKSVAAVDGQEIDGGWLDGNWAQVGWQAIDTVAGFAWSFVMTALIIFVINKIPGLHFRASPEEEQEGLDKTELGFNMYDHIEELKVQSISETVPSFISINPLSENGLKKGSKKSKAENKEGNGIETTEHL</sequence>
<evidence type="ECO:0000256" key="9">
    <source>
        <dbReference type="SAM" id="MobiDB-lite"/>
    </source>
</evidence>
<evidence type="ECO:0000256" key="6">
    <source>
        <dbReference type="ARBA" id="ARBA00023136"/>
    </source>
</evidence>
<feature type="transmembrane region" description="Helical" evidence="8">
    <location>
        <begin position="250"/>
        <end position="271"/>
    </location>
</feature>
<keyword evidence="7 8" id="KW-0924">Ammonia transport</keyword>
<dbReference type="PANTHER" id="PTHR43029:SF10">
    <property type="entry name" value="AMMONIUM TRANSPORTER MEP2"/>
    <property type="match status" value="1"/>
</dbReference>
<feature type="transmembrane region" description="Helical" evidence="8">
    <location>
        <begin position="334"/>
        <end position="356"/>
    </location>
</feature>
<proteinExistence type="inferred from homology"/>
<feature type="transmembrane region" description="Helical" evidence="8">
    <location>
        <begin position="122"/>
        <end position="142"/>
    </location>
</feature>
<feature type="domain" description="Ammonium transporter AmtB-like" evidence="10">
    <location>
        <begin position="34"/>
        <end position="431"/>
    </location>
</feature>
<dbReference type="Gene3D" id="1.10.3430.10">
    <property type="entry name" value="Ammonium transporter AmtB like domains"/>
    <property type="match status" value="1"/>
</dbReference>
<dbReference type="Pfam" id="PF00909">
    <property type="entry name" value="Ammonium_transp"/>
    <property type="match status" value="1"/>
</dbReference>
<evidence type="ECO:0000256" key="2">
    <source>
        <dbReference type="ARBA" id="ARBA00005887"/>
    </source>
</evidence>